<reference evidence="3" key="1">
    <citation type="journal article" date="2019" name="Int. J. Syst. Evol. Microbiol.">
        <title>The Global Catalogue of Microorganisms (GCM) 10K type strain sequencing project: providing services to taxonomists for standard genome sequencing and annotation.</title>
        <authorList>
            <consortium name="The Broad Institute Genomics Platform"/>
            <consortium name="The Broad Institute Genome Sequencing Center for Infectious Disease"/>
            <person name="Wu L."/>
            <person name="Ma J."/>
        </authorList>
    </citation>
    <scope>NUCLEOTIDE SEQUENCE [LARGE SCALE GENOMIC DNA]</scope>
    <source>
        <strain evidence="3">NBRC 108730</strain>
    </source>
</reference>
<keyword evidence="1" id="KW-1133">Transmembrane helix</keyword>
<keyword evidence="1" id="KW-0472">Membrane</keyword>
<name>A0ABQ6JGL7_9ACTN</name>
<evidence type="ECO:0000313" key="2">
    <source>
        <dbReference type="EMBL" id="GMA86345.1"/>
    </source>
</evidence>
<dbReference type="Proteomes" id="UP001157017">
    <property type="component" value="Unassembled WGS sequence"/>
</dbReference>
<feature type="transmembrane region" description="Helical" evidence="1">
    <location>
        <begin position="83"/>
        <end position="103"/>
    </location>
</feature>
<sequence length="121" mass="12916">MRLLRVRPAAVVLVATLVDAVAWAVGGAALDWVSALLFGPVLRFGLLWLLLVRRQRIGWHLLWLFWVGDLLTVRPAFDTAVGLGVVAALSVVVQAVALASPTLRSAGRGRSAPARSSRRGG</sequence>
<dbReference type="EMBL" id="BSUZ01000001">
    <property type="protein sequence ID" value="GMA86345.1"/>
    <property type="molecule type" value="Genomic_DNA"/>
</dbReference>
<protein>
    <submittedName>
        <fullName evidence="2">Uncharacterized protein</fullName>
    </submittedName>
</protein>
<gene>
    <name evidence="2" type="ORF">GCM10025868_15950</name>
</gene>
<evidence type="ECO:0000256" key="1">
    <source>
        <dbReference type="SAM" id="Phobius"/>
    </source>
</evidence>
<feature type="transmembrane region" description="Helical" evidence="1">
    <location>
        <begin position="59"/>
        <end position="77"/>
    </location>
</feature>
<accession>A0ABQ6JGL7</accession>
<organism evidence="2 3">
    <name type="scientific">Angustibacter aerolatus</name>
    <dbReference type="NCBI Taxonomy" id="1162965"/>
    <lineage>
        <taxon>Bacteria</taxon>
        <taxon>Bacillati</taxon>
        <taxon>Actinomycetota</taxon>
        <taxon>Actinomycetes</taxon>
        <taxon>Kineosporiales</taxon>
        <taxon>Kineosporiaceae</taxon>
    </lineage>
</organism>
<keyword evidence="3" id="KW-1185">Reference proteome</keyword>
<feature type="transmembrane region" description="Helical" evidence="1">
    <location>
        <begin position="32"/>
        <end position="52"/>
    </location>
</feature>
<keyword evidence="1" id="KW-0812">Transmembrane</keyword>
<evidence type="ECO:0000313" key="3">
    <source>
        <dbReference type="Proteomes" id="UP001157017"/>
    </source>
</evidence>
<comment type="caution">
    <text evidence="2">The sequence shown here is derived from an EMBL/GenBank/DDBJ whole genome shotgun (WGS) entry which is preliminary data.</text>
</comment>
<proteinExistence type="predicted"/>